<dbReference type="Proteomes" id="UP000447873">
    <property type="component" value="Unassembled WGS sequence"/>
</dbReference>
<organism evidence="4 6">
    <name type="scientific">Venturia inaequalis</name>
    <name type="common">Apple scab fungus</name>
    <dbReference type="NCBI Taxonomy" id="5025"/>
    <lineage>
        <taxon>Eukaryota</taxon>
        <taxon>Fungi</taxon>
        <taxon>Dikarya</taxon>
        <taxon>Ascomycota</taxon>
        <taxon>Pezizomycotina</taxon>
        <taxon>Dothideomycetes</taxon>
        <taxon>Pleosporomycetidae</taxon>
        <taxon>Venturiales</taxon>
        <taxon>Venturiaceae</taxon>
        <taxon>Venturia</taxon>
    </lineage>
</organism>
<dbReference type="AlphaFoldDB" id="A0A8H3VGS7"/>
<feature type="compositionally biased region" description="Polar residues" evidence="2">
    <location>
        <begin position="105"/>
        <end position="116"/>
    </location>
</feature>
<evidence type="ECO:0000313" key="5">
    <source>
        <dbReference type="Proteomes" id="UP000447873"/>
    </source>
</evidence>
<evidence type="ECO:0000313" key="6">
    <source>
        <dbReference type="Proteomes" id="UP000490939"/>
    </source>
</evidence>
<evidence type="ECO:0008006" key="7">
    <source>
        <dbReference type="Google" id="ProtNLM"/>
    </source>
</evidence>
<gene>
    <name evidence="4" type="ORF">EG327_003959</name>
    <name evidence="3" type="ORF">EG328_001220</name>
</gene>
<name>A0A8H3VGS7_VENIN</name>
<dbReference type="Pfam" id="PF07065">
    <property type="entry name" value="D123"/>
    <property type="match status" value="1"/>
</dbReference>
<keyword evidence="6" id="KW-1185">Reference proteome</keyword>
<dbReference type="Proteomes" id="UP000490939">
    <property type="component" value="Unassembled WGS sequence"/>
</dbReference>
<feature type="region of interest" description="Disordered" evidence="2">
    <location>
        <begin position="20"/>
        <end position="46"/>
    </location>
</feature>
<feature type="region of interest" description="Disordered" evidence="2">
    <location>
        <begin position="95"/>
        <end position="126"/>
    </location>
</feature>
<dbReference type="PANTHER" id="PTHR15323">
    <property type="entry name" value="D123 PROTEIN"/>
    <property type="match status" value="1"/>
</dbReference>
<dbReference type="GO" id="GO:0005737">
    <property type="term" value="C:cytoplasm"/>
    <property type="evidence" value="ECO:0007669"/>
    <property type="project" value="TreeGrafter"/>
</dbReference>
<comment type="similarity">
    <text evidence="1">Belongs to the CDC123 family.</text>
</comment>
<evidence type="ECO:0000256" key="1">
    <source>
        <dbReference type="ARBA" id="ARBA00011047"/>
    </source>
</evidence>
<evidence type="ECO:0000313" key="3">
    <source>
        <dbReference type="EMBL" id="KAE9978835.1"/>
    </source>
</evidence>
<protein>
    <recommendedName>
        <fullName evidence="7">Cell division cycle protein 123</fullName>
    </recommendedName>
</protein>
<dbReference type="EMBL" id="WNWS01000128">
    <property type="protein sequence ID" value="KAE9978835.1"/>
    <property type="molecule type" value="Genomic_DNA"/>
</dbReference>
<proteinExistence type="inferred from homology"/>
<feature type="region of interest" description="Disordered" evidence="2">
    <location>
        <begin position="341"/>
        <end position="380"/>
    </location>
</feature>
<feature type="compositionally biased region" description="Acidic residues" evidence="2">
    <location>
        <begin position="26"/>
        <end position="36"/>
    </location>
</feature>
<reference evidence="4 6" key="1">
    <citation type="submission" date="2019-07" db="EMBL/GenBank/DDBJ databases">
        <title>Venturia inaequalis Genome Resource.</title>
        <authorList>
            <person name="Lichtner F.J."/>
        </authorList>
    </citation>
    <scope>NUCLEOTIDE SEQUENCE [LARGE SCALE GENOMIC DNA]</scope>
    <source>
        <strain evidence="3 5">120213</strain>
        <strain evidence="4 6">DMI_063113</strain>
    </source>
</reference>
<dbReference type="PANTHER" id="PTHR15323:SF6">
    <property type="entry name" value="CELL DIVISION CYCLE PROTEIN 123 HOMOLOG"/>
    <property type="match status" value="1"/>
</dbReference>
<accession>A0A8H3VGS7</accession>
<sequence>MDSDLRKNVLRANALPDALQDLDINHEDDSDSEEAEAQAQPLTELPFPPLTKQHILNCSYHEWHPKYKAITPKARLIPLTEPFLDYLRADGIILPEDDDDPPVTWSDNDSGVFSSETETDDTDGANDGEADIAAQWRHVHNNIKATIKELGGNVVPKLNWSAPKDATWINAGNSMECRNPGDIYLLLKSSDFITHDLGHAFDDCIDDGPAPQIDYHLALRKTVQLNPSLEFRCFVRNREILGICQRDQNHFEFLFNMQDKLRERIQHFFEKRLKHTFPDPNFAFDVYIPPPHERVWLIDVNPWALRTDPLLFSWLELLTMPGPTPQQSKEPKTVRLQLRMEGKSSADANPPAEEQKDGESSDEEEEIWTPEIRLIGSDDPEAYSFSTQKYSAHKLPKDVVDASTGGEGQLREFAQQWKELLEKQREQAEESEAD</sequence>
<evidence type="ECO:0000256" key="2">
    <source>
        <dbReference type="SAM" id="MobiDB-lite"/>
    </source>
</evidence>
<evidence type="ECO:0000313" key="4">
    <source>
        <dbReference type="EMBL" id="KAE9987217.1"/>
    </source>
</evidence>
<dbReference type="EMBL" id="WNWR01000240">
    <property type="protein sequence ID" value="KAE9987217.1"/>
    <property type="molecule type" value="Genomic_DNA"/>
</dbReference>
<comment type="caution">
    <text evidence="4">The sequence shown here is derived from an EMBL/GenBank/DDBJ whole genome shotgun (WGS) entry which is preliminary data.</text>
</comment>
<dbReference type="InterPro" id="IPR009772">
    <property type="entry name" value="CDC123"/>
</dbReference>
<feature type="compositionally biased region" description="Acidic residues" evidence="2">
    <location>
        <begin position="117"/>
        <end position="126"/>
    </location>
</feature>